<dbReference type="InterPro" id="IPR029058">
    <property type="entry name" value="AB_hydrolase_fold"/>
</dbReference>
<feature type="transmembrane region" description="Helical" evidence="1">
    <location>
        <begin position="434"/>
        <end position="457"/>
    </location>
</feature>
<evidence type="ECO:0008006" key="4">
    <source>
        <dbReference type="Google" id="ProtNLM"/>
    </source>
</evidence>
<protein>
    <recommendedName>
        <fullName evidence="4">Protein ABHD18</fullName>
    </recommendedName>
</protein>
<dbReference type="PANTHER" id="PTHR13617:SF14">
    <property type="entry name" value="PROTEIN ABHD18"/>
    <property type="match status" value="1"/>
</dbReference>
<dbReference type="OrthoDB" id="9987145at2759"/>
<dbReference type="SUPFAM" id="SSF81321">
    <property type="entry name" value="Family A G protein-coupled receptor-like"/>
    <property type="match status" value="1"/>
</dbReference>
<dbReference type="InterPro" id="IPR019149">
    <property type="entry name" value="ABHD18"/>
</dbReference>
<dbReference type="EMBL" id="OV121135">
    <property type="protein sequence ID" value="CAH0554628.1"/>
    <property type="molecule type" value="Genomic_DNA"/>
</dbReference>
<proteinExistence type="predicted"/>
<dbReference type="Proteomes" id="UP001154078">
    <property type="component" value="Chromosome 4"/>
</dbReference>
<dbReference type="AlphaFoldDB" id="A0A9P0B1M6"/>
<keyword evidence="1" id="KW-1133">Transmembrane helix</keyword>
<organism evidence="2 3">
    <name type="scientific">Brassicogethes aeneus</name>
    <name type="common">Rape pollen beetle</name>
    <name type="synonym">Meligethes aeneus</name>
    <dbReference type="NCBI Taxonomy" id="1431903"/>
    <lineage>
        <taxon>Eukaryota</taxon>
        <taxon>Metazoa</taxon>
        <taxon>Ecdysozoa</taxon>
        <taxon>Arthropoda</taxon>
        <taxon>Hexapoda</taxon>
        <taxon>Insecta</taxon>
        <taxon>Pterygota</taxon>
        <taxon>Neoptera</taxon>
        <taxon>Endopterygota</taxon>
        <taxon>Coleoptera</taxon>
        <taxon>Polyphaga</taxon>
        <taxon>Cucujiformia</taxon>
        <taxon>Nitidulidae</taxon>
        <taxon>Meligethinae</taxon>
        <taxon>Brassicogethes</taxon>
    </lineage>
</organism>
<dbReference type="PANTHER" id="PTHR13617">
    <property type="entry name" value="PROTEIN ABHD18"/>
    <property type="match status" value="1"/>
</dbReference>
<dbReference type="SUPFAM" id="SSF53474">
    <property type="entry name" value="alpha/beta-Hydrolases"/>
    <property type="match status" value="1"/>
</dbReference>
<evidence type="ECO:0000313" key="2">
    <source>
        <dbReference type="EMBL" id="CAH0554628.1"/>
    </source>
</evidence>
<gene>
    <name evidence="2" type="ORF">MELIAE_LOCUS6171</name>
</gene>
<name>A0A9P0B1M6_BRAAE</name>
<dbReference type="Gene3D" id="1.20.1070.10">
    <property type="entry name" value="Rhodopsin 7-helix transmembrane proteins"/>
    <property type="match status" value="1"/>
</dbReference>
<reference evidence="2" key="1">
    <citation type="submission" date="2021-12" db="EMBL/GenBank/DDBJ databases">
        <authorList>
            <person name="King R."/>
        </authorList>
    </citation>
    <scope>NUCLEOTIDE SEQUENCE</scope>
</reference>
<dbReference type="Pfam" id="PF09752">
    <property type="entry name" value="ABHD18"/>
    <property type="match status" value="1"/>
</dbReference>
<sequence length="538" mass="61572">MSVSCLDKAYRKLLLSKYFTKGWGKPNDILKLFEFRKIISHRESCHKLVDADHPITILTKTSLKDCSVYDGTFLSPMAKYLPSMMSNKVKQAYFQLVLPKVWLDDFKPVCIHLAGTGDHFFWRRRNLMAKPLLKQGIASVILENPFYGLRKPTNQVRSSLHYVSDIFIMGGCCILESIALMHWLEGQGFGPLGLTGISMGGHMASLAATNWPKPIVLVPCLSWSTASSVFTEGVMSESINWDMLQRQYVSNDKYYDALAKRCNIVDKPFCHRLMKEFNVDEIWEDKDIKTPFDFLNLMNSSMTNMQKHKVSKREAKKRDKEAVWFMRGMMDECTHLKNFSTPVDTSLIIAVCAKIDGYVPRGGLSDLTSLWPGATVRYIKGGHVGACIWHRKMFIKCIEEAFERAKVKLGPPVEHSPYVITALCGAKYCYSPPWVVTLVFWVGYFNSALNPLIYAYFNREFRVAFKKTLQSCCQITSKLVCWKWRSRRDQPVNYSTASSEMHGNNYLRPDLRAEAIAQRFSHNISENEVINLQSEVVI</sequence>
<evidence type="ECO:0000313" key="3">
    <source>
        <dbReference type="Proteomes" id="UP001154078"/>
    </source>
</evidence>
<dbReference type="Gene3D" id="3.40.50.1820">
    <property type="entry name" value="alpha/beta hydrolase"/>
    <property type="match status" value="1"/>
</dbReference>
<evidence type="ECO:0000256" key="1">
    <source>
        <dbReference type="SAM" id="Phobius"/>
    </source>
</evidence>
<keyword evidence="1" id="KW-0472">Membrane</keyword>
<keyword evidence="1" id="KW-0812">Transmembrane</keyword>
<keyword evidence="3" id="KW-1185">Reference proteome</keyword>
<accession>A0A9P0B1M6</accession>